<evidence type="ECO:0000256" key="1">
    <source>
        <dbReference type="ARBA" id="ARBA00001933"/>
    </source>
</evidence>
<keyword evidence="3" id="KW-0808">Transferase</keyword>
<dbReference type="EMBL" id="JACCCQ010000001">
    <property type="protein sequence ID" value="NYF58174.1"/>
    <property type="molecule type" value="Genomic_DNA"/>
</dbReference>
<dbReference type="InterPro" id="IPR000653">
    <property type="entry name" value="DegT/StrS_aminotransferase"/>
</dbReference>
<proteinExistence type="inferred from homology"/>
<dbReference type="SUPFAM" id="SSF53383">
    <property type="entry name" value="PLP-dependent transferases"/>
    <property type="match status" value="1"/>
</dbReference>
<dbReference type="Proteomes" id="UP000631553">
    <property type="component" value="Unassembled WGS sequence"/>
</dbReference>
<dbReference type="InterPro" id="IPR015424">
    <property type="entry name" value="PyrdxlP-dep_Trfase"/>
</dbReference>
<comment type="similarity">
    <text evidence="2">Belongs to the DegT/DnrJ/EryC1 family.</text>
</comment>
<dbReference type="EC" id="2.6.1.102" evidence="3"/>
<evidence type="ECO:0000313" key="3">
    <source>
        <dbReference type="EMBL" id="NYF58174.1"/>
    </source>
</evidence>
<dbReference type="Gene3D" id="3.40.640.10">
    <property type="entry name" value="Type I PLP-dependent aspartate aminotransferase-like (Major domain)"/>
    <property type="match status" value="1"/>
</dbReference>
<dbReference type="Pfam" id="PF01041">
    <property type="entry name" value="DegT_DnrJ_EryC1"/>
    <property type="match status" value="1"/>
</dbReference>
<organism evidence="3 4">
    <name type="scientific">Micromonospora purpureochromogenes</name>
    <dbReference type="NCBI Taxonomy" id="47872"/>
    <lineage>
        <taxon>Bacteria</taxon>
        <taxon>Bacillati</taxon>
        <taxon>Actinomycetota</taxon>
        <taxon>Actinomycetes</taxon>
        <taxon>Micromonosporales</taxon>
        <taxon>Micromonosporaceae</taxon>
        <taxon>Micromonospora</taxon>
    </lineage>
</organism>
<reference evidence="3 4" key="1">
    <citation type="submission" date="2020-07" db="EMBL/GenBank/DDBJ databases">
        <title>Sequencing the genomes of 1000 actinobacteria strains.</title>
        <authorList>
            <person name="Klenk H.-P."/>
        </authorList>
    </citation>
    <scope>NUCLEOTIDE SEQUENCE [LARGE SCALE GENOMIC DNA]</scope>
    <source>
        <strain evidence="3 4">DSM 43814</strain>
    </source>
</reference>
<accession>A0ABX2RNS1</accession>
<protein>
    <submittedName>
        <fullName evidence="3">Perosamine synthetase</fullName>
        <ecNumber evidence="3">2.6.1.102</ecNumber>
    </submittedName>
</protein>
<keyword evidence="2" id="KW-0663">Pyridoxal phosphate</keyword>
<comment type="cofactor">
    <cofactor evidence="1">
        <name>pyridoxal 5'-phosphate</name>
        <dbReference type="ChEBI" id="CHEBI:597326"/>
    </cofactor>
</comment>
<dbReference type="Gene3D" id="3.90.1150.10">
    <property type="entry name" value="Aspartate Aminotransferase, domain 1"/>
    <property type="match status" value="1"/>
</dbReference>
<keyword evidence="4" id="KW-1185">Reference proteome</keyword>
<dbReference type="PANTHER" id="PTHR30244">
    <property type="entry name" value="TRANSAMINASE"/>
    <property type="match status" value="1"/>
</dbReference>
<evidence type="ECO:0000313" key="4">
    <source>
        <dbReference type="Proteomes" id="UP000631553"/>
    </source>
</evidence>
<keyword evidence="3" id="KW-0032">Aminotransferase</keyword>
<sequence>MTAMLPYGRQSVTADDVAAVVAALRSDWLTTGPQVDAFEADLASWTGGVGCAAVSNGTAALHVGYAAAGVGPGDEVVVPPMTFVATASSAVALGAKVVFADVEEETFTLDPAAAAAATTARTRVVSAVDYAGHPADYDALRGALAGSDALLLADAAHSIGATYRGRPVGSLADLTTFSFFPTKNLTTAEGGAVAALDAELLTRARRFRNIGLVRERDALRWPDEGGWHQEVHEFGLNYRLPDVLCALGRSQLRRLGDFLAARARLVARYDEALADLDGVLRPGRRSWAAPAWHLYPIRVLDGRRREVYDRMRAAGIGVQVNYLPAHWHPAFADLGYRRGSCPVAESFYEQQLSLPLFPTLTGADQDRVIDALGAALRGVTARPAAA</sequence>
<dbReference type="CDD" id="cd00616">
    <property type="entry name" value="AHBA_syn"/>
    <property type="match status" value="1"/>
</dbReference>
<dbReference type="InterPro" id="IPR015422">
    <property type="entry name" value="PyrdxlP-dep_Trfase_small"/>
</dbReference>
<name>A0ABX2RNS1_9ACTN</name>
<dbReference type="RefSeq" id="WP_179804108.1">
    <property type="nucleotide sequence ID" value="NZ_JACCCQ010000001.1"/>
</dbReference>
<dbReference type="GO" id="GO:0102933">
    <property type="term" value="F:GDP-4-dehydro-6-deoxy-D-mannose-4-aminotransferase activity"/>
    <property type="evidence" value="ECO:0007669"/>
    <property type="project" value="UniProtKB-EC"/>
</dbReference>
<comment type="caution">
    <text evidence="3">The sequence shown here is derived from an EMBL/GenBank/DDBJ whole genome shotgun (WGS) entry which is preliminary data.</text>
</comment>
<dbReference type="PANTHER" id="PTHR30244:SF34">
    <property type="entry name" value="DTDP-4-AMINO-4,6-DIDEOXYGALACTOSE TRANSAMINASE"/>
    <property type="match status" value="1"/>
</dbReference>
<gene>
    <name evidence="3" type="ORF">HDA35_004005</name>
</gene>
<dbReference type="PIRSF" id="PIRSF000390">
    <property type="entry name" value="PLP_StrS"/>
    <property type="match status" value="1"/>
</dbReference>
<dbReference type="InterPro" id="IPR015421">
    <property type="entry name" value="PyrdxlP-dep_Trfase_major"/>
</dbReference>
<evidence type="ECO:0000256" key="2">
    <source>
        <dbReference type="RuleBase" id="RU004508"/>
    </source>
</evidence>